<evidence type="ECO:0000313" key="2">
    <source>
        <dbReference type="Proteomes" id="UP000789920"/>
    </source>
</evidence>
<sequence length="60" mass="6948">LNFGEYYMQKCKRCKSDKNIILAYKPLDKGESSKHKRHLCAKCLSGEECIETGDYLGKKF</sequence>
<dbReference type="Proteomes" id="UP000789920">
    <property type="component" value="Unassembled WGS sequence"/>
</dbReference>
<protein>
    <submittedName>
        <fullName evidence="1">11556_t:CDS:1</fullName>
    </submittedName>
</protein>
<comment type="caution">
    <text evidence="1">The sequence shown here is derived from an EMBL/GenBank/DDBJ whole genome shotgun (WGS) entry which is preliminary data.</text>
</comment>
<reference evidence="1" key="1">
    <citation type="submission" date="2021-06" db="EMBL/GenBank/DDBJ databases">
        <authorList>
            <person name="Kallberg Y."/>
            <person name="Tangrot J."/>
            <person name="Rosling A."/>
        </authorList>
    </citation>
    <scope>NUCLEOTIDE SEQUENCE</scope>
    <source>
        <strain evidence="1">MA461A</strain>
    </source>
</reference>
<keyword evidence="2" id="KW-1185">Reference proteome</keyword>
<gene>
    <name evidence="1" type="ORF">RPERSI_LOCUS19335</name>
</gene>
<feature type="non-terminal residue" evidence="1">
    <location>
        <position position="1"/>
    </location>
</feature>
<accession>A0ACA9RG43</accession>
<proteinExistence type="predicted"/>
<evidence type="ECO:0000313" key="1">
    <source>
        <dbReference type="EMBL" id="CAG8792075.1"/>
    </source>
</evidence>
<dbReference type="EMBL" id="CAJVQC010052827">
    <property type="protein sequence ID" value="CAG8792075.1"/>
    <property type="molecule type" value="Genomic_DNA"/>
</dbReference>
<name>A0ACA9RG43_9GLOM</name>
<organism evidence="1 2">
    <name type="scientific">Racocetra persica</name>
    <dbReference type="NCBI Taxonomy" id="160502"/>
    <lineage>
        <taxon>Eukaryota</taxon>
        <taxon>Fungi</taxon>
        <taxon>Fungi incertae sedis</taxon>
        <taxon>Mucoromycota</taxon>
        <taxon>Glomeromycotina</taxon>
        <taxon>Glomeromycetes</taxon>
        <taxon>Diversisporales</taxon>
        <taxon>Gigasporaceae</taxon>
        <taxon>Racocetra</taxon>
    </lineage>
</organism>